<organism evidence="1 2">
    <name type="scientific">Candidatus Lokiarchaeum ossiferum</name>
    <dbReference type="NCBI Taxonomy" id="2951803"/>
    <lineage>
        <taxon>Archaea</taxon>
        <taxon>Promethearchaeati</taxon>
        <taxon>Promethearchaeota</taxon>
        <taxon>Promethearchaeia</taxon>
        <taxon>Promethearchaeales</taxon>
        <taxon>Promethearchaeaceae</taxon>
        <taxon>Candidatus Lokiarchaeum</taxon>
    </lineage>
</organism>
<reference evidence="1" key="1">
    <citation type="submission" date="2022-09" db="EMBL/GenBank/DDBJ databases">
        <title>Actin cytoskeleton and complex cell architecture in an #Asgard archaeon.</title>
        <authorList>
            <person name="Ponce Toledo R.I."/>
            <person name="Schleper C."/>
            <person name="Rodrigues Oliveira T."/>
            <person name="Wollweber F."/>
            <person name="Xu J."/>
            <person name="Rittmann S."/>
            <person name="Klingl A."/>
            <person name="Pilhofer M."/>
        </authorList>
    </citation>
    <scope>NUCLEOTIDE SEQUENCE</scope>
    <source>
        <strain evidence="1">B-35</strain>
    </source>
</reference>
<accession>A0ABY6HYE6</accession>
<keyword evidence="2" id="KW-1185">Reference proteome</keyword>
<dbReference type="InterPro" id="IPR036388">
    <property type="entry name" value="WH-like_DNA-bd_sf"/>
</dbReference>
<evidence type="ECO:0000313" key="1">
    <source>
        <dbReference type="EMBL" id="UYP48440.1"/>
    </source>
</evidence>
<sequence length="303" mass="35578">MKNLDHFRTLLQAYNLSPTHSEIILITMQKGPLKASEILKELPSQLRKKGPWIYSQLKQLVSNNWIQCKSKDPLIYTKVPKRIFQQNLDRIIIQSQDQFQKQKANFYEVLDIYKKLDANERDTPQQNLQIPQKAPQFVKNLVNSILGQYAWNLLKVETNVIIALRKEEINFRFHAIEFEEKEADSIIYGGIIYCQMEQEQFQKSLLSRIHSYNADGRKFQYKLEKKHFIDAKNRDLQSGQISDGILNDQNNEIKSIIEISYKDNKSLGEMITFPAQNTTDWICSVWAESKEMAQKLHKILLKK</sequence>
<dbReference type="EMBL" id="CP104013">
    <property type="protein sequence ID" value="UYP48440.1"/>
    <property type="molecule type" value="Genomic_DNA"/>
</dbReference>
<dbReference type="Gene3D" id="1.10.10.10">
    <property type="entry name" value="Winged helix-like DNA-binding domain superfamily/Winged helix DNA-binding domain"/>
    <property type="match status" value="1"/>
</dbReference>
<dbReference type="InterPro" id="IPR036390">
    <property type="entry name" value="WH_DNA-bd_sf"/>
</dbReference>
<gene>
    <name evidence="1" type="ORF">NEF87_004725</name>
</gene>
<dbReference type="SUPFAM" id="SSF46785">
    <property type="entry name" value="Winged helix' DNA-binding domain"/>
    <property type="match status" value="1"/>
</dbReference>
<protein>
    <recommendedName>
        <fullName evidence="3">Transcription regulator TrmB N-terminal domain-containing protein</fullName>
    </recommendedName>
</protein>
<proteinExistence type="predicted"/>
<dbReference type="Proteomes" id="UP001208689">
    <property type="component" value="Chromosome"/>
</dbReference>
<name>A0ABY6HYE6_9ARCH</name>
<evidence type="ECO:0000313" key="2">
    <source>
        <dbReference type="Proteomes" id="UP001208689"/>
    </source>
</evidence>
<evidence type="ECO:0008006" key="3">
    <source>
        <dbReference type="Google" id="ProtNLM"/>
    </source>
</evidence>